<keyword evidence="3" id="KW-1185">Reference proteome</keyword>
<reference evidence="2 3" key="1">
    <citation type="submission" date="2019-05" db="EMBL/GenBank/DDBJ databases">
        <authorList>
            <person name="Pankratov T."/>
            <person name="Grouzdev D."/>
        </authorList>
    </citation>
    <scope>NUCLEOTIDE SEQUENCE [LARGE SCALE GENOMIC DNA]</scope>
    <source>
        <strain evidence="2 3">KEBCLARHB70R</strain>
    </source>
</reference>
<feature type="region of interest" description="Disordered" evidence="1">
    <location>
        <begin position="83"/>
        <end position="107"/>
    </location>
</feature>
<proteinExistence type="predicted"/>
<dbReference type="Proteomes" id="UP000305654">
    <property type="component" value="Unassembled WGS sequence"/>
</dbReference>
<organism evidence="2 3">
    <name type="scientific">Lichenicoccus roseus</name>
    <dbReference type="NCBI Taxonomy" id="2683649"/>
    <lineage>
        <taxon>Bacteria</taxon>
        <taxon>Pseudomonadati</taxon>
        <taxon>Pseudomonadota</taxon>
        <taxon>Alphaproteobacteria</taxon>
        <taxon>Acetobacterales</taxon>
        <taxon>Acetobacteraceae</taxon>
        <taxon>Lichenicoccus</taxon>
    </lineage>
</organism>
<evidence type="ECO:0000313" key="2">
    <source>
        <dbReference type="EMBL" id="TLU72621.1"/>
    </source>
</evidence>
<protein>
    <submittedName>
        <fullName evidence="2">Uncharacterized protein</fullName>
    </submittedName>
</protein>
<dbReference type="EMBL" id="VCDI01000003">
    <property type="protein sequence ID" value="TLU72621.1"/>
    <property type="molecule type" value="Genomic_DNA"/>
</dbReference>
<accession>A0A5R9JAJ1</accession>
<dbReference type="AlphaFoldDB" id="A0A5R9JAJ1"/>
<gene>
    <name evidence="2" type="ORF">FE263_11300</name>
</gene>
<dbReference type="RefSeq" id="WP_138326083.1">
    <property type="nucleotide sequence ID" value="NZ_VCDI01000003.1"/>
</dbReference>
<feature type="compositionally biased region" description="Polar residues" evidence="1">
    <location>
        <begin position="93"/>
        <end position="107"/>
    </location>
</feature>
<sequence>MPPIPRRHRRWPASLALLIATAACDPRQVTLDPTLAQYDGIYRGSETPEALGGACAGVSGGTLKFTITEGQITLQTHRKSRRLGGTVGADGSVTMQNGDGSRHLTGSIQDGVLTGTEINGNTTRNDPYASAAPPCSSILRAVRSP</sequence>
<name>A0A5R9JAJ1_9PROT</name>
<dbReference type="PROSITE" id="PS51257">
    <property type="entry name" value="PROKAR_LIPOPROTEIN"/>
    <property type="match status" value="1"/>
</dbReference>
<evidence type="ECO:0000313" key="3">
    <source>
        <dbReference type="Proteomes" id="UP000305654"/>
    </source>
</evidence>
<evidence type="ECO:0000256" key="1">
    <source>
        <dbReference type="SAM" id="MobiDB-lite"/>
    </source>
</evidence>
<comment type="caution">
    <text evidence="2">The sequence shown here is derived from an EMBL/GenBank/DDBJ whole genome shotgun (WGS) entry which is preliminary data.</text>
</comment>